<accession>A0AAW1KC87</accession>
<comment type="caution">
    <text evidence="4">The sequence shown here is derived from an EMBL/GenBank/DDBJ whole genome shotgun (WGS) entry which is preliminary data.</text>
</comment>
<keyword evidence="2" id="KW-0325">Glycoprotein</keyword>
<dbReference type="GO" id="GO:0016671">
    <property type="term" value="F:oxidoreductase activity, acting on a sulfur group of donors, disulfide as acceptor"/>
    <property type="evidence" value="ECO:0007669"/>
    <property type="project" value="InterPro"/>
</dbReference>
<evidence type="ECO:0000313" key="5">
    <source>
        <dbReference type="Proteomes" id="UP001443914"/>
    </source>
</evidence>
<evidence type="ECO:0000256" key="1">
    <source>
        <dbReference type="ARBA" id="ARBA00005679"/>
    </source>
</evidence>
<dbReference type="InterPro" id="IPR004911">
    <property type="entry name" value="Interferon-induced_GILT"/>
</dbReference>
<dbReference type="Pfam" id="PF03227">
    <property type="entry name" value="GILT"/>
    <property type="match status" value="1"/>
</dbReference>
<reference evidence="4" key="1">
    <citation type="submission" date="2024-03" db="EMBL/GenBank/DDBJ databases">
        <title>WGS assembly of Saponaria officinalis var. Norfolk2.</title>
        <authorList>
            <person name="Jenkins J."/>
            <person name="Shu S."/>
            <person name="Grimwood J."/>
            <person name="Barry K."/>
            <person name="Goodstein D."/>
            <person name="Schmutz J."/>
            <person name="Leebens-Mack J."/>
            <person name="Osbourn A."/>
        </authorList>
    </citation>
    <scope>NUCLEOTIDE SEQUENCE [LARGE SCALE GENOMIC DNA]</scope>
    <source>
        <strain evidence="4">JIC</strain>
    </source>
</reference>
<gene>
    <name evidence="4" type="ORF">RND81_06G203900</name>
</gene>
<organism evidence="4 5">
    <name type="scientific">Saponaria officinalis</name>
    <name type="common">Common soapwort</name>
    <name type="synonym">Lychnis saponaria</name>
    <dbReference type="NCBI Taxonomy" id="3572"/>
    <lineage>
        <taxon>Eukaryota</taxon>
        <taxon>Viridiplantae</taxon>
        <taxon>Streptophyta</taxon>
        <taxon>Embryophyta</taxon>
        <taxon>Tracheophyta</taxon>
        <taxon>Spermatophyta</taxon>
        <taxon>Magnoliopsida</taxon>
        <taxon>eudicotyledons</taxon>
        <taxon>Gunneridae</taxon>
        <taxon>Pentapetalae</taxon>
        <taxon>Caryophyllales</taxon>
        <taxon>Caryophyllaceae</taxon>
        <taxon>Caryophylleae</taxon>
        <taxon>Saponaria</taxon>
    </lineage>
</organism>
<dbReference type="PANTHER" id="PTHR13234:SF48">
    <property type="entry name" value="GAMMA INTERFERON RESPONSIVE LYSOSOMAL THIOL (GILT) REDUCTASE FAMILY PROTEIN"/>
    <property type="match status" value="1"/>
</dbReference>
<evidence type="ECO:0000313" key="4">
    <source>
        <dbReference type="EMBL" id="KAK9715986.1"/>
    </source>
</evidence>
<feature type="signal peptide" evidence="3">
    <location>
        <begin position="1"/>
        <end position="33"/>
    </location>
</feature>
<dbReference type="EMBL" id="JBDFQZ010000006">
    <property type="protein sequence ID" value="KAK9715986.1"/>
    <property type="molecule type" value="Genomic_DNA"/>
</dbReference>
<comment type="similarity">
    <text evidence="1">Belongs to the GILT family.</text>
</comment>
<evidence type="ECO:0000256" key="3">
    <source>
        <dbReference type="SAM" id="SignalP"/>
    </source>
</evidence>
<dbReference type="Proteomes" id="UP001443914">
    <property type="component" value="Unassembled WGS sequence"/>
</dbReference>
<keyword evidence="5" id="KW-1185">Reference proteome</keyword>
<keyword evidence="3" id="KW-0732">Signal</keyword>
<feature type="chain" id="PRO_5043643174" description="Gamma-interferon-inducible lysosomal thiol reductase" evidence="3">
    <location>
        <begin position="34"/>
        <end position="265"/>
    </location>
</feature>
<evidence type="ECO:0000256" key="2">
    <source>
        <dbReference type="ARBA" id="ARBA00023180"/>
    </source>
</evidence>
<proteinExistence type="inferred from homology"/>
<evidence type="ECO:0008006" key="6">
    <source>
        <dbReference type="Google" id="ProtNLM"/>
    </source>
</evidence>
<dbReference type="AlphaFoldDB" id="A0AAW1KC87"/>
<sequence length="265" mass="29678">MASSQHHHHYFLQICLLLHIIFVICSSSSCSNAQKVKLTLYYEALCPFCSYFIAHDLPNLFTDGLISVVDLRLVPWGNAAFDSSGSFQCQHGAGECLLNTVEACAVEAYPDPYKHYFLIQCIESLAYQQREAEWQNCFGQVSLDSQRIFDCYNQGVGRQLELQNAYKTNQLNPPHAYVPWVVVNNQPLREDYRNYVAYICNAYKGTPIPAVCSSSQVPINSFAGEMTDAPAQACSAGSPQNSTSFVTTEILEQSKQVFTKMSEHP</sequence>
<dbReference type="PANTHER" id="PTHR13234">
    <property type="entry name" value="GAMMA-INTERFERON INDUCIBLE LYSOSOMAL THIOL REDUCTASE GILT"/>
    <property type="match status" value="1"/>
</dbReference>
<protein>
    <recommendedName>
        <fullName evidence="6">Gamma-interferon-inducible lysosomal thiol reductase</fullName>
    </recommendedName>
</protein>
<name>A0AAW1KC87_SAPOF</name>